<comment type="subcellular location">
    <subcellularLocation>
        <location evidence="1">Membrane</location>
        <topology evidence="1">Multi-pass membrane protein</topology>
    </subcellularLocation>
</comment>
<keyword evidence="5" id="KW-0812">Transmembrane</keyword>
<keyword evidence="8" id="KW-0472">Membrane</keyword>
<organism evidence="14 15">
    <name type="scientific">Raphanus sativus</name>
    <name type="common">Radish</name>
    <name type="synonym">Raphanus raphanistrum var. sativus</name>
    <dbReference type="NCBI Taxonomy" id="3726"/>
    <lineage>
        <taxon>Eukaryota</taxon>
        <taxon>Viridiplantae</taxon>
        <taxon>Streptophyta</taxon>
        <taxon>Embryophyta</taxon>
        <taxon>Tracheophyta</taxon>
        <taxon>Spermatophyta</taxon>
        <taxon>Magnoliopsida</taxon>
        <taxon>eudicotyledons</taxon>
        <taxon>Gunneridae</taxon>
        <taxon>Pentapetalae</taxon>
        <taxon>rosids</taxon>
        <taxon>malvids</taxon>
        <taxon>Brassicales</taxon>
        <taxon>Brassicaceae</taxon>
        <taxon>Brassiceae</taxon>
        <taxon>Raphanus</taxon>
    </lineage>
</organism>
<reference evidence="14" key="1">
    <citation type="journal article" date="2019" name="Database">
        <title>The radish genome database (RadishGD): an integrated information resource for radish genomics.</title>
        <authorList>
            <person name="Yu H.J."/>
            <person name="Baek S."/>
            <person name="Lee Y.J."/>
            <person name="Cho A."/>
            <person name="Mun J.H."/>
        </authorList>
    </citation>
    <scope>NUCLEOTIDE SEQUENCE [LARGE SCALE GENOMIC DNA]</scope>
    <source>
        <strain evidence="14">cv. WK10039</strain>
    </source>
</reference>
<accession>A0A9W3DHF9</accession>
<evidence type="ECO:0000313" key="15">
    <source>
        <dbReference type="RefSeq" id="XP_056862863.1"/>
    </source>
</evidence>
<dbReference type="GO" id="GO:0047196">
    <property type="term" value="F:long-chain-alcohol O-fatty-acyltransferase activity"/>
    <property type="evidence" value="ECO:0007669"/>
    <property type="project" value="UniProtKB-EC"/>
</dbReference>
<evidence type="ECO:0000313" key="14">
    <source>
        <dbReference type="Proteomes" id="UP000504610"/>
    </source>
</evidence>
<evidence type="ECO:0000256" key="2">
    <source>
        <dbReference type="ARBA" id="ARBA00007282"/>
    </source>
</evidence>
<dbReference type="RefSeq" id="XP_056862863.1">
    <property type="nucleotide sequence ID" value="XM_057006883.1"/>
</dbReference>
<evidence type="ECO:0000256" key="12">
    <source>
        <dbReference type="ARBA" id="ARBA00047604"/>
    </source>
</evidence>
<dbReference type="GeneID" id="130510503"/>
<dbReference type="GO" id="GO:0016020">
    <property type="term" value="C:membrane"/>
    <property type="evidence" value="ECO:0007669"/>
    <property type="project" value="UniProtKB-SubCell"/>
</dbReference>
<dbReference type="GO" id="GO:0006629">
    <property type="term" value="P:lipid metabolic process"/>
    <property type="evidence" value="ECO:0007669"/>
    <property type="project" value="UniProtKB-KW"/>
</dbReference>
<dbReference type="InterPro" id="IPR044851">
    <property type="entry name" value="Wax_synthase"/>
</dbReference>
<comment type="function">
    <text evidence="11">Catalyzes the final step in the synthesis of long-chain linear esters (waxes).</text>
</comment>
<evidence type="ECO:0000256" key="1">
    <source>
        <dbReference type="ARBA" id="ARBA00004141"/>
    </source>
</evidence>
<evidence type="ECO:0000256" key="7">
    <source>
        <dbReference type="ARBA" id="ARBA00023098"/>
    </source>
</evidence>
<dbReference type="Proteomes" id="UP000504610">
    <property type="component" value="Chromosome 4"/>
</dbReference>
<dbReference type="PANTHER" id="PTHR31595">
    <property type="entry name" value="LONG-CHAIN-ALCOHOL O-FATTY-ACYLTRANSFERASE 3-RELATED"/>
    <property type="match status" value="1"/>
</dbReference>
<feature type="domain" description="Wax synthase" evidence="13">
    <location>
        <begin position="25"/>
        <end position="65"/>
    </location>
</feature>
<comment type="catalytic activity">
    <reaction evidence="12">
        <text>a long chain fatty alcohol + a fatty acyl-CoA = a long-chain alcohol wax ester + CoA</text>
        <dbReference type="Rhea" id="RHEA:38443"/>
        <dbReference type="ChEBI" id="CHEBI:17135"/>
        <dbReference type="ChEBI" id="CHEBI:57287"/>
        <dbReference type="ChEBI" id="CHEBI:77636"/>
        <dbReference type="ChEBI" id="CHEBI:235323"/>
        <dbReference type="EC" id="2.3.1.75"/>
    </reaction>
</comment>
<gene>
    <name evidence="15" type="primary">LOC130510503</name>
</gene>
<dbReference type="AlphaFoldDB" id="A0A9W3DHF9"/>
<protein>
    <recommendedName>
        <fullName evidence="10">long-chain-alcohol O-fatty-acyltransferase</fullName>
        <ecNumber evidence="10">2.3.1.75</ecNumber>
    </recommendedName>
</protein>
<evidence type="ECO:0000256" key="10">
    <source>
        <dbReference type="ARBA" id="ARBA00024388"/>
    </source>
</evidence>
<keyword evidence="9" id="KW-0012">Acyltransferase</keyword>
<proteinExistence type="inferred from homology"/>
<evidence type="ECO:0000256" key="3">
    <source>
        <dbReference type="ARBA" id="ARBA00022516"/>
    </source>
</evidence>
<evidence type="ECO:0000256" key="4">
    <source>
        <dbReference type="ARBA" id="ARBA00022679"/>
    </source>
</evidence>
<keyword evidence="6" id="KW-1133">Transmembrane helix</keyword>
<evidence type="ECO:0000256" key="9">
    <source>
        <dbReference type="ARBA" id="ARBA00023315"/>
    </source>
</evidence>
<dbReference type="EC" id="2.3.1.75" evidence="10"/>
<evidence type="ECO:0000256" key="6">
    <source>
        <dbReference type="ARBA" id="ARBA00022989"/>
    </source>
</evidence>
<dbReference type="PANTHER" id="PTHR31595:SF41">
    <property type="entry name" value="LONG-CHAIN-ALCOHOL O-FATTY-ACYLTRANSFERASE 10-RELATED"/>
    <property type="match status" value="1"/>
</dbReference>
<reference evidence="15" key="2">
    <citation type="submission" date="2025-08" db="UniProtKB">
        <authorList>
            <consortium name="RefSeq"/>
        </authorList>
    </citation>
    <scope>IDENTIFICATION</scope>
    <source>
        <tissue evidence="15">Leaf</tissue>
    </source>
</reference>
<sequence>MYLPLEIALNTVKFLFTIILGCDLKPVFDEPYLATSLQDFWGPRWNPMVSSLLRSAFYFPLKGKSNSGLAMFIGGLRLSLPLVCFTNFNLLYTSYETPSWEITLFYVLHGVCTAAEMVVKRKATLVSSTKPFKAFISP</sequence>
<keyword evidence="3" id="KW-0444">Lipid biosynthesis</keyword>
<keyword evidence="7" id="KW-0443">Lipid metabolism</keyword>
<evidence type="ECO:0000259" key="13">
    <source>
        <dbReference type="Pfam" id="PF13813"/>
    </source>
</evidence>
<evidence type="ECO:0000256" key="5">
    <source>
        <dbReference type="ARBA" id="ARBA00022692"/>
    </source>
</evidence>
<dbReference type="InterPro" id="IPR032805">
    <property type="entry name" value="Wax_synthase_dom"/>
</dbReference>
<keyword evidence="14" id="KW-1185">Reference proteome</keyword>
<keyword evidence="4" id="KW-0808">Transferase</keyword>
<evidence type="ECO:0000256" key="8">
    <source>
        <dbReference type="ARBA" id="ARBA00023136"/>
    </source>
</evidence>
<name>A0A9W3DHF9_RAPSA</name>
<dbReference type="Pfam" id="PF13813">
    <property type="entry name" value="MBOAT_2"/>
    <property type="match status" value="1"/>
</dbReference>
<comment type="similarity">
    <text evidence="2">Belongs to the wax synthase family.</text>
</comment>
<evidence type="ECO:0000256" key="11">
    <source>
        <dbReference type="ARBA" id="ARBA00037275"/>
    </source>
</evidence>
<dbReference type="OrthoDB" id="1077582at2759"/>
<dbReference type="KEGG" id="rsz:130510503"/>